<dbReference type="RefSeq" id="WP_110270495.1">
    <property type="nucleotide sequence ID" value="NZ_CP029289.2"/>
</dbReference>
<feature type="transmembrane region" description="Helical" evidence="5">
    <location>
        <begin position="92"/>
        <end position="109"/>
    </location>
</feature>
<comment type="similarity">
    <text evidence="5">Belongs to the 4-toluene sulfonate uptake permease (TSUP) (TC 2.A.102) family.</text>
</comment>
<keyword evidence="7" id="KW-1185">Reference proteome</keyword>
<evidence type="ECO:0000313" key="6">
    <source>
        <dbReference type="EMBL" id="AWR94614.1"/>
    </source>
</evidence>
<organism evidence="6 7">
    <name type="scientific">Acidianus brierleyi</name>
    <dbReference type="NCBI Taxonomy" id="41673"/>
    <lineage>
        <taxon>Archaea</taxon>
        <taxon>Thermoproteota</taxon>
        <taxon>Thermoprotei</taxon>
        <taxon>Sulfolobales</taxon>
        <taxon>Sulfolobaceae</taxon>
        <taxon>Acidianus</taxon>
    </lineage>
</organism>
<protein>
    <recommendedName>
        <fullName evidence="5">Probable membrane transporter protein</fullName>
    </recommendedName>
</protein>
<keyword evidence="4 5" id="KW-0472">Membrane</keyword>
<dbReference type="OrthoDB" id="12267at2157"/>
<feature type="transmembrane region" description="Helical" evidence="5">
    <location>
        <begin position="200"/>
        <end position="220"/>
    </location>
</feature>
<dbReference type="EMBL" id="CP029289">
    <property type="protein sequence ID" value="AWR94614.1"/>
    <property type="molecule type" value="Genomic_DNA"/>
</dbReference>
<reference evidence="6 7" key="1">
    <citation type="submission" date="2018-05" db="EMBL/GenBank/DDBJ databases">
        <title>Complete Genome Sequences of Extremely Thermoacidophilic, Metal-Mobilizing Type-Strain Members of the Archaeal Family Sulfolobaceae: Acidianus brierleyi DSM-1651T, Acidianus sulfidivorans DSM-18786T, Metallosphaera hakonensis DSM-7519T, and Metallosphaera prunae DSM-10039T.</title>
        <authorList>
            <person name="Counts J.A."/>
            <person name="Kelly R.M."/>
        </authorList>
    </citation>
    <scope>NUCLEOTIDE SEQUENCE [LARGE SCALE GENOMIC DNA]</scope>
    <source>
        <strain evidence="6 7">DSM 1651</strain>
    </source>
</reference>
<sequence length="291" mass="30454">MVVIDLTPLQYLLSIVSGILVGFSLGLIGGGGSILAIPLLLYFVGLYYAVPIADRGYAVHLAIGTTALAVGLNAYINSYIHFKKGNVKVPQGIMFTLPGLVGVFAGTTLDKITPGNSLLFFFSILMIVVALMMLRPQKKIVSQSNVDASKGFSLSSLISSVSIKKVIPAGFLVGFASGYFGIGGGFLVVPGLLFSTGLCMVRAVGTSLIAVGTFGVASAISYTFSGYVLFIVSILYLLGGIAGGYAGASIASRMPRGLLRKIFAIIIIIVAIYTMYTSINGLYLLLHILGI</sequence>
<dbReference type="PANTHER" id="PTHR43701">
    <property type="entry name" value="MEMBRANE TRANSPORTER PROTEIN MJ0441-RELATED"/>
    <property type="match status" value="1"/>
</dbReference>
<dbReference type="Pfam" id="PF01925">
    <property type="entry name" value="TauE"/>
    <property type="match status" value="1"/>
</dbReference>
<feature type="transmembrane region" description="Helical" evidence="5">
    <location>
        <begin position="262"/>
        <end position="286"/>
    </location>
</feature>
<keyword evidence="2 5" id="KW-0812">Transmembrane</keyword>
<dbReference type="AlphaFoldDB" id="A0A2U9IF90"/>
<dbReference type="InterPro" id="IPR002781">
    <property type="entry name" value="TM_pro_TauE-like"/>
</dbReference>
<feature type="transmembrane region" description="Helical" evidence="5">
    <location>
        <begin position="227"/>
        <end position="250"/>
    </location>
</feature>
<feature type="transmembrane region" description="Helical" evidence="5">
    <location>
        <begin position="115"/>
        <end position="134"/>
    </location>
</feature>
<feature type="transmembrane region" description="Helical" evidence="5">
    <location>
        <begin position="12"/>
        <end position="45"/>
    </location>
</feature>
<proteinExistence type="inferred from homology"/>
<dbReference type="InterPro" id="IPR051598">
    <property type="entry name" value="TSUP/Inactive_protease-like"/>
</dbReference>
<accession>A0A2U9IF90</accession>
<dbReference type="GO" id="GO:0005886">
    <property type="term" value="C:plasma membrane"/>
    <property type="evidence" value="ECO:0007669"/>
    <property type="project" value="UniProtKB-SubCell"/>
</dbReference>
<dbReference type="PANTHER" id="PTHR43701:SF2">
    <property type="entry name" value="MEMBRANE TRANSPORTER PROTEIN YJNA-RELATED"/>
    <property type="match status" value="1"/>
</dbReference>
<feature type="transmembrane region" description="Helical" evidence="5">
    <location>
        <begin position="169"/>
        <end position="194"/>
    </location>
</feature>
<evidence type="ECO:0000256" key="5">
    <source>
        <dbReference type="RuleBase" id="RU363041"/>
    </source>
</evidence>
<evidence type="ECO:0000256" key="3">
    <source>
        <dbReference type="ARBA" id="ARBA00022989"/>
    </source>
</evidence>
<dbReference type="Proteomes" id="UP000248044">
    <property type="component" value="Chromosome"/>
</dbReference>
<evidence type="ECO:0000256" key="4">
    <source>
        <dbReference type="ARBA" id="ARBA00023136"/>
    </source>
</evidence>
<gene>
    <name evidence="6" type="ORF">DFR85_08440</name>
</gene>
<evidence type="ECO:0000256" key="2">
    <source>
        <dbReference type="ARBA" id="ARBA00022692"/>
    </source>
</evidence>
<dbReference type="KEGG" id="abri:DFR85_08440"/>
<evidence type="ECO:0000256" key="1">
    <source>
        <dbReference type="ARBA" id="ARBA00004141"/>
    </source>
</evidence>
<name>A0A2U9IF90_9CREN</name>
<keyword evidence="3 5" id="KW-1133">Transmembrane helix</keyword>
<keyword evidence="5" id="KW-1003">Cell membrane</keyword>
<dbReference type="GeneID" id="36832178"/>
<comment type="subcellular location">
    <subcellularLocation>
        <location evidence="5">Cell membrane</location>
        <topology evidence="5">Multi-pass membrane protein</topology>
    </subcellularLocation>
    <subcellularLocation>
        <location evidence="1">Membrane</location>
        <topology evidence="1">Multi-pass membrane protein</topology>
    </subcellularLocation>
</comment>
<feature type="transmembrane region" description="Helical" evidence="5">
    <location>
        <begin position="57"/>
        <end position="80"/>
    </location>
</feature>
<evidence type="ECO:0000313" key="7">
    <source>
        <dbReference type="Proteomes" id="UP000248044"/>
    </source>
</evidence>